<evidence type="ECO:0000313" key="2">
    <source>
        <dbReference type="Proteomes" id="UP000887159"/>
    </source>
</evidence>
<organism evidence="1 2">
    <name type="scientific">Trichonephila clavipes</name>
    <name type="common">Golden silk orbweaver</name>
    <name type="synonym">Nephila clavipes</name>
    <dbReference type="NCBI Taxonomy" id="2585209"/>
    <lineage>
        <taxon>Eukaryota</taxon>
        <taxon>Metazoa</taxon>
        <taxon>Ecdysozoa</taxon>
        <taxon>Arthropoda</taxon>
        <taxon>Chelicerata</taxon>
        <taxon>Arachnida</taxon>
        <taxon>Araneae</taxon>
        <taxon>Araneomorphae</taxon>
        <taxon>Entelegynae</taxon>
        <taxon>Araneoidea</taxon>
        <taxon>Nephilidae</taxon>
        <taxon>Trichonephila</taxon>
    </lineage>
</organism>
<sequence>MDIMLGAFSKRYPGTNDMKEIFEVACLDLKKAKESVDYYFVEKDKLEVSYTEEESSQIVVSRTKHRCHGSRIPSTIQSPSCHLAECKTPLSPCPSSKTCLDMGLRTVLTVQKPKKATPISKIVHQRFLAWSREHAMCVWTSSHWACVKFFDESKFSLKSDLHIENFVHRTPGIRHLHGNIIGIHGYTVV</sequence>
<dbReference type="AlphaFoldDB" id="A0A8X6SS84"/>
<evidence type="ECO:0000313" key="1">
    <source>
        <dbReference type="EMBL" id="GFY16708.1"/>
    </source>
</evidence>
<comment type="caution">
    <text evidence="1">The sequence shown here is derived from an EMBL/GenBank/DDBJ whole genome shotgun (WGS) entry which is preliminary data.</text>
</comment>
<accession>A0A8X6SS84</accession>
<keyword evidence="2" id="KW-1185">Reference proteome</keyword>
<evidence type="ECO:0008006" key="3">
    <source>
        <dbReference type="Google" id="ProtNLM"/>
    </source>
</evidence>
<dbReference type="EMBL" id="BMAU01021340">
    <property type="protein sequence ID" value="GFY16708.1"/>
    <property type="molecule type" value="Genomic_DNA"/>
</dbReference>
<reference evidence="1" key="1">
    <citation type="submission" date="2020-08" db="EMBL/GenBank/DDBJ databases">
        <title>Multicomponent nature underlies the extraordinary mechanical properties of spider dragline silk.</title>
        <authorList>
            <person name="Kono N."/>
            <person name="Nakamura H."/>
            <person name="Mori M."/>
            <person name="Yoshida Y."/>
            <person name="Ohtoshi R."/>
            <person name="Malay A.D."/>
            <person name="Moran D.A.P."/>
            <person name="Tomita M."/>
            <person name="Numata K."/>
            <person name="Arakawa K."/>
        </authorList>
    </citation>
    <scope>NUCLEOTIDE SEQUENCE</scope>
</reference>
<name>A0A8X6SS84_TRICX</name>
<protein>
    <recommendedName>
        <fullName evidence="3">Transposase Tc1-like domain-containing protein</fullName>
    </recommendedName>
</protein>
<dbReference type="Proteomes" id="UP000887159">
    <property type="component" value="Unassembled WGS sequence"/>
</dbReference>
<proteinExistence type="predicted"/>
<gene>
    <name evidence="1" type="primary">NCL1_42348</name>
    <name evidence="1" type="ORF">TNCV_2788301</name>
</gene>